<dbReference type="InterPro" id="IPR002881">
    <property type="entry name" value="DUF58"/>
</dbReference>
<evidence type="ECO:0000313" key="3">
    <source>
        <dbReference type="Proteomes" id="UP001212097"/>
    </source>
</evidence>
<organism evidence="2 3">
    <name type="scientific">Cutibacterium equinum</name>
    <dbReference type="NCBI Taxonomy" id="3016342"/>
    <lineage>
        <taxon>Bacteria</taxon>
        <taxon>Bacillati</taxon>
        <taxon>Actinomycetota</taxon>
        <taxon>Actinomycetes</taxon>
        <taxon>Propionibacteriales</taxon>
        <taxon>Propionibacteriaceae</taxon>
        <taxon>Cutibacterium</taxon>
    </lineage>
</organism>
<keyword evidence="3" id="KW-1185">Reference proteome</keyword>
<sequence>MTPTSSADVLGSREQALIQAVRSRLPLELRHRVTSLLDGDHDSVHVGRSLDFNDLRTYATGDDVKDIDWKATARRGELLIRRHVAQRQATLMVGVCGTPAMRGWCDMNVTKAHMAAVVTAIMAQIAVDHGDRVAMVCAGHGQTSSWRPTVRLPQVERMLHEIISLEQASGSPDPHVEETVLATATNAMRRPGLLLLIRDDTEFTSAQVNALSRAAVRHDIIVVTLTDMLATDPRLVGRAITAADGGPSVMQEILGDRQLREASESAQIDLARRSDAMLDDLGIAHARVQTVADAPEALALALSRRRRRS</sequence>
<dbReference type="Proteomes" id="UP001212097">
    <property type="component" value="Chromosome"/>
</dbReference>
<dbReference type="Pfam" id="PF01882">
    <property type="entry name" value="DUF58"/>
    <property type="match status" value="1"/>
</dbReference>
<evidence type="ECO:0000313" key="2">
    <source>
        <dbReference type="EMBL" id="WCC79516.1"/>
    </source>
</evidence>
<feature type="domain" description="DUF58" evidence="1">
    <location>
        <begin position="54"/>
        <end position="261"/>
    </location>
</feature>
<name>A0ABY7QWY8_9ACTN</name>
<dbReference type="PANTHER" id="PTHR33608:SF12">
    <property type="entry name" value="DUF58 DOMAIN-CONTAINING PROTEIN"/>
    <property type="match status" value="1"/>
</dbReference>
<protein>
    <submittedName>
        <fullName evidence="2">DUF58 domain-containing protein</fullName>
    </submittedName>
</protein>
<accession>A0ABY7QWY8</accession>
<proteinExistence type="predicted"/>
<dbReference type="PANTHER" id="PTHR33608">
    <property type="entry name" value="BLL2464 PROTEIN"/>
    <property type="match status" value="1"/>
</dbReference>
<evidence type="ECO:0000259" key="1">
    <source>
        <dbReference type="Pfam" id="PF01882"/>
    </source>
</evidence>
<reference evidence="2 3" key="1">
    <citation type="submission" date="2023-06" db="EMBL/GenBank/DDBJ databases">
        <title>The Gram-positive Non-spore-bearing Anaerobic Bacilli of Human Feces.</title>
        <authorList>
            <person name="Eggerth A.H."/>
        </authorList>
    </citation>
    <scope>NUCLEOTIDE SEQUENCE [LARGE SCALE GENOMIC DNA]</scope>
    <source>
        <strain evidence="2 3">CBA3108</strain>
    </source>
</reference>
<gene>
    <name evidence="2" type="ORF">O6R08_08340</name>
</gene>
<dbReference type="EMBL" id="CP115668">
    <property type="protein sequence ID" value="WCC79516.1"/>
    <property type="molecule type" value="Genomic_DNA"/>
</dbReference>
<dbReference type="RefSeq" id="WP_271417713.1">
    <property type="nucleotide sequence ID" value="NZ_CP115668.1"/>
</dbReference>